<feature type="compositionally biased region" description="Basic and acidic residues" evidence="7">
    <location>
        <begin position="470"/>
        <end position="491"/>
    </location>
</feature>
<dbReference type="InterPro" id="IPR027267">
    <property type="entry name" value="AH/BAR_dom_sf"/>
</dbReference>
<dbReference type="Pfam" id="PF03114">
    <property type="entry name" value="BAR"/>
    <property type="match status" value="1"/>
</dbReference>
<evidence type="ECO:0000256" key="5">
    <source>
        <dbReference type="ARBA" id="ARBA00023054"/>
    </source>
</evidence>
<feature type="compositionally biased region" description="Polar residues" evidence="7">
    <location>
        <begin position="455"/>
        <end position="465"/>
    </location>
</feature>
<feature type="domain" description="BAR" evidence="8">
    <location>
        <begin position="24"/>
        <end position="240"/>
    </location>
</feature>
<evidence type="ECO:0000256" key="7">
    <source>
        <dbReference type="SAM" id="MobiDB-lite"/>
    </source>
</evidence>
<proteinExistence type="predicted"/>
<dbReference type="InterPro" id="IPR003017">
    <property type="entry name" value="Amphiphysin_1"/>
</dbReference>
<keyword evidence="5" id="KW-0175">Coiled coil</keyword>
<dbReference type="FunFam" id="1.20.1270.60:FF:000013">
    <property type="entry name" value="Amphiphysin isoform 2"/>
    <property type="match status" value="1"/>
</dbReference>
<keyword evidence="10" id="KW-1185">Reference proteome</keyword>
<feature type="compositionally biased region" description="Polar residues" evidence="7">
    <location>
        <begin position="434"/>
        <end position="444"/>
    </location>
</feature>
<dbReference type="PRINTS" id="PR01252">
    <property type="entry name" value="AMPHIPHYSIN1"/>
</dbReference>
<dbReference type="GO" id="GO:0008021">
    <property type="term" value="C:synaptic vesicle"/>
    <property type="evidence" value="ECO:0007669"/>
    <property type="project" value="TreeGrafter"/>
</dbReference>
<evidence type="ECO:0000256" key="2">
    <source>
        <dbReference type="ARBA" id="ARBA00004496"/>
    </source>
</evidence>
<sequence length="1095" mass="118234">MAEIKTGIFAKNVQKRLNRAQEKVLQKLGKADETKDEQFEQVVLNFKRQESEGGRLQREMKAYMSAIKGMQQASINLTQSLHEVYEPDWHGKDDIVTIGKDCDALWEDFHNKLVDSTLLNLDAYLLQFPDLKMRVAKRSRKLIDYDSARHHLETLQAAGMKNDRKMIKAEEELKKAQKVFDELDVGLQDELPTLWDCRVDFYISTFKIVTSLEAKFHREISQVCKELYEVMTKLREQHSDKIFTIQGAPSDSGPLRLARTPSPPEDESPPESPEAGSNHMLRPVSPGPPRPKSPIQLKKGPPVPPPPKVTPTKEVAEDQIIDLFGGEFLPAPSPSLPNERPGESLLDLDFDAFQPDDSVSPIPQTAVPWDVWSEEAQTAQHQAAGAGFVADWSADFGSLATNGDAVATQGAPAEGLEGELGSPQVGAQGWQPGGDTTTSTQSSYPKAVEDEVSRWESSINSNSCFSAPGTEKDETHKVDADSNRMGQENRRKSTPGLIFTNEFGEEFEESTGDRGDKWSRSLDGSGSEYETAEEWGDGGQGWMSAEDELSYRDQDAITPSEEEGHISAGLPQTETISPEGDGLEEDLRPVSNLTPVIRRLYDPPDQDGEQHLSARTEMFCCKLNPDPLPGSQIGLGSKSDLFAESQNGLWSESDLFAGFQRGPGSESDLFAGSESGLKSESDLFAGSESGFRSESDLFAGSQSGLRSERDLLAGSNSGFRSESDLFAGSQRGPGSESDLFAGSQREPGSESDLFAGSQRGPRSESDLFAGSQSGPGSESDLFAGSQSGPGSESDLFAGSQSGPGSESDLFAGSQSGPGSESDLFAGSQSGPGSESDLFAGSQRGPRSESDLFAGSQREPGSESDLFAGSQRGPGSESDLFAGSESGLKSESDLLAGSESGFRSESDLFAGFQSGLKSESDWFAESQRGPGSESYTFAGSESGFRSEFDLFAGSQSGPGSESDLFAGSKGLFFFQSDPFAESSGDGGVFSGTGTSGWDSDPFANCYSEVSSGSQSCNAPFLDLKDTSILKSSATQTKGGMATEEMKDMSKILREPEHSDMSEDETANRRFEKLYKELETEKEEVLTFLPSFLDRLV</sequence>
<dbReference type="PANTHER" id="PTHR46514:SF2">
    <property type="entry name" value="AMPHIPHYSIN"/>
    <property type="match status" value="1"/>
</dbReference>
<reference evidence="9" key="2">
    <citation type="submission" date="2025-08" db="UniProtKB">
        <authorList>
            <consortium name="Ensembl"/>
        </authorList>
    </citation>
    <scope>IDENTIFICATION</scope>
</reference>
<evidence type="ECO:0000256" key="3">
    <source>
        <dbReference type="ARBA" id="ARBA00022443"/>
    </source>
</evidence>
<dbReference type="PANTHER" id="PTHR46514">
    <property type="entry name" value="AMPHIPHYSIN"/>
    <property type="match status" value="1"/>
</dbReference>
<reference evidence="9" key="1">
    <citation type="submission" date="2014-08" db="EMBL/GenBank/DDBJ databases">
        <authorList>
            <person name="Senf B."/>
            <person name="Petzold A."/>
            <person name="Downie B.R."/>
            <person name="Koch P."/>
            <person name="Platzer M."/>
        </authorList>
    </citation>
    <scope>NUCLEOTIDE SEQUENCE [LARGE SCALE GENOMIC DNA]</scope>
    <source>
        <strain evidence="9">GRZ</strain>
    </source>
</reference>
<reference evidence="9" key="3">
    <citation type="submission" date="2025-09" db="UniProtKB">
        <authorList>
            <consortium name="Ensembl"/>
        </authorList>
    </citation>
    <scope>IDENTIFICATION</scope>
</reference>
<dbReference type="InterPro" id="IPR003005">
    <property type="entry name" value="Amphiphysin"/>
</dbReference>
<evidence type="ECO:0000256" key="1">
    <source>
        <dbReference type="ARBA" id="ARBA00004308"/>
    </source>
</evidence>
<name>A0A8C6NRI4_NOTFU</name>
<feature type="region of interest" description="Disordered" evidence="7">
    <location>
        <begin position="407"/>
        <end position="589"/>
    </location>
</feature>
<evidence type="ECO:0000256" key="6">
    <source>
        <dbReference type="ARBA" id="ARBA00023136"/>
    </source>
</evidence>
<dbReference type="Ensembl" id="ENSNFUT00015021072.1">
    <property type="protein sequence ID" value="ENSNFUP00015020135.1"/>
    <property type="gene ID" value="ENSNFUG00015009666.1"/>
</dbReference>
<dbReference type="SMART" id="SM00721">
    <property type="entry name" value="BAR"/>
    <property type="match status" value="1"/>
</dbReference>
<dbReference type="GO" id="GO:0005886">
    <property type="term" value="C:plasma membrane"/>
    <property type="evidence" value="ECO:0007669"/>
    <property type="project" value="TreeGrafter"/>
</dbReference>
<dbReference type="GO" id="GO:0005543">
    <property type="term" value="F:phospholipid binding"/>
    <property type="evidence" value="ECO:0007669"/>
    <property type="project" value="TreeGrafter"/>
</dbReference>
<keyword evidence="6" id="KW-0472">Membrane</keyword>
<dbReference type="AlphaFoldDB" id="A0A8C6NRI4"/>
<dbReference type="GO" id="GO:0048488">
    <property type="term" value="P:synaptic vesicle endocytosis"/>
    <property type="evidence" value="ECO:0007669"/>
    <property type="project" value="TreeGrafter"/>
</dbReference>
<feature type="compositionally biased region" description="Basic and acidic residues" evidence="7">
    <location>
        <begin position="511"/>
        <end position="520"/>
    </location>
</feature>
<dbReference type="PRINTS" id="PR01251">
    <property type="entry name" value="AMPHIPHYSIN"/>
</dbReference>
<dbReference type="InterPro" id="IPR004148">
    <property type="entry name" value="BAR_dom"/>
</dbReference>
<evidence type="ECO:0000259" key="8">
    <source>
        <dbReference type="PROSITE" id="PS51021"/>
    </source>
</evidence>
<evidence type="ECO:0000313" key="9">
    <source>
        <dbReference type="Ensembl" id="ENSNFUP00015020135.1"/>
    </source>
</evidence>
<dbReference type="PROSITE" id="PS51021">
    <property type="entry name" value="BAR"/>
    <property type="match status" value="1"/>
</dbReference>
<evidence type="ECO:0000256" key="4">
    <source>
        <dbReference type="ARBA" id="ARBA00022490"/>
    </source>
</evidence>
<dbReference type="SUPFAM" id="SSF103657">
    <property type="entry name" value="BAR/IMD domain-like"/>
    <property type="match status" value="1"/>
</dbReference>
<comment type="subcellular location">
    <subcellularLocation>
        <location evidence="2">Cytoplasm</location>
    </subcellularLocation>
    <subcellularLocation>
        <location evidence="1">Endomembrane system</location>
    </subcellularLocation>
</comment>
<dbReference type="Gene3D" id="1.20.1270.60">
    <property type="entry name" value="Arfaptin homology (AH) domain/BAR domain"/>
    <property type="match status" value="1"/>
</dbReference>
<evidence type="ECO:0000313" key="10">
    <source>
        <dbReference type="Proteomes" id="UP000694548"/>
    </source>
</evidence>
<gene>
    <name evidence="9" type="primary">amph</name>
</gene>
<organism evidence="9 10">
    <name type="scientific">Nothobranchius furzeri</name>
    <name type="common">Turquoise killifish</name>
    <dbReference type="NCBI Taxonomy" id="105023"/>
    <lineage>
        <taxon>Eukaryota</taxon>
        <taxon>Metazoa</taxon>
        <taxon>Chordata</taxon>
        <taxon>Craniata</taxon>
        <taxon>Vertebrata</taxon>
        <taxon>Euteleostomi</taxon>
        <taxon>Actinopterygii</taxon>
        <taxon>Neopterygii</taxon>
        <taxon>Teleostei</taxon>
        <taxon>Neoteleostei</taxon>
        <taxon>Acanthomorphata</taxon>
        <taxon>Ovalentaria</taxon>
        <taxon>Atherinomorphae</taxon>
        <taxon>Cyprinodontiformes</taxon>
        <taxon>Nothobranchiidae</taxon>
        <taxon>Nothobranchius</taxon>
    </lineage>
</organism>
<accession>A0A8C6NRI4</accession>
<dbReference type="Proteomes" id="UP000694548">
    <property type="component" value="Chromosome sgr09"/>
</dbReference>
<feature type="region of interest" description="Disordered" evidence="7">
    <location>
        <begin position="681"/>
        <end position="892"/>
    </location>
</feature>
<feature type="region of interest" description="Disordered" evidence="7">
    <location>
        <begin position="244"/>
        <end position="312"/>
    </location>
</feature>
<keyword evidence="4" id="KW-0963">Cytoplasm</keyword>
<protein>
    <submittedName>
        <fullName evidence="9">Amphiphysin</fullName>
    </submittedName>
</protein>
<dbReference type="GeneTree" id="ENSGT00950000182882"/>
<keyword evidence="3" id="KW-0728">SH3 domain</keyword>